<accession>A0A0M6ZCX6</accession>
<feature type="transmembrane region" description="Helical" evidence="5">
    <location>
        <begin position="264"/>
        <end position="284"/>
    </location>
</feature>
<reference evidence="8" key="1">
    <citation type="submission" date="2015-07" db="EMBL/GenBank/DDBJ databases">
        <authorList>
            <person name="Rodrigo-Torres Lidia"/>
            <person name="Arahal R.David."/>
        </authorList>
    </citation>
    <scope>NUCLEOTIDE SEQUENCE [LARGE SCALE GENOMIC DNA]</scope>
    <source>
        <strain evidence="8">CECT 5096</strain>
    </source>
</reference>
<evidence type="ECO:0000256" key="3">
    <source>
        <dbReference type="ARBA" id="ARBA00022989"/>
    </source>
</evidence>
<dbReference type="GO" id="GO:0005262">
    <property type="term" value="F:calcium channel activity"/>
    <property type="evidence" value="ECO:0007669"/>
    <property type="project" value="TreeGrafter"/>
</dbReference>
<organism evidence="7 8">
    <name type="scientific">Roseibium album</name>
    <dbReference type="NCBI Taxonomy" id="311410"/>
    <lineage>
        <taxon>Bacteria</taxon>
        <taxon>Pseudomonadati</taxon>
        <taxon>Pseudomonadota</taxon>
        <taxon>Alphaproteobacteria</taxon>
        <taxon>Hyphomicrobiales</taxon>
        <taxon>Stappiaceae</taxon>
        <taxon>Roseibium</taxon>
    </lineage>
</organism>
<dbReference type="NCBIfam" id="TIGR00367">
    <property type="entry name" value="calcium/sodium antiporter"/>
    <property type="match status" value="1"/>
</dbReference>
<feature type="transmembrane region" description="Helical" evidence="5">
    <location>
        <begin position="35"/>
        <end position="56"/>
    </location>
</feature>
<evidence type="ECO:0000256" key="5">
    <source>
        <dbReference type="SAM" id="Phobius"/>
    </source>
</evidence>
<dbReference type="InterPro" id="IPR044880">
    <property type="entry name" value="NCX_ion-bd_dom_sf"/>
</dbReference>
<name>A0A0M6ZCX6_9HYPH</name>
<protein>
    <submittedName>
        <fullName evidence="7">Inner membrane protein YrbG</fullName>
    </submittedName>
</protein>
<feature type="transmembrane region" description="Helical" evidence="5">
    <location>
        <begin position="105"/>
        <end position="124"/>
    </location>
</feature>
<dbReference type="PANTHER" id="PTHR10846">
    <property type="entry name" value="SODIUM/POTASSIUM/CALCIUM EXCHANGER"/>
    <property type="match status" value="1"/>
</dbReference>
<dbReference type="Proteomes" id="UP000049983">
    <property type="component" value="Unassembled WGS sequence"/>
</dbReference>
<feature type="transmembrane region" description="Helical" evidence="5">
    <location>
        <begin position="191"/>
        <end position="209"/>
    </location>
</feature>
<evidence type="ECO:0000313" key="8">
    <source>
        <dbReference type="Proteomes" id="UP000049983"/>
    </source>
</evidence>
<comment type="subcellular location">
    <subcellularLocation>
        <location evidence="1">Membrane</location>
        <topology evidence="1">Multi-pass membrane protein</topology>
    </subcellularLocation>
</comment>
<dbReference type="GO" id="GO:0006874">
    <property type="term" value="P:intracellular calcium ion homeostasis"/>
    <property type="evidence" value="ECO:0007669"/>
    <property type="project" value="TreeGrafter"/>
</dbReference>
<gene>
    <name evidence="7" type="primary">yrbG</name>
    <name evidence="7" type="ORF">LA5096_05142</name>
</gene>
<evidence type="ECO:0000313" key="7">
    <source>
        <dbReference type="EMBL" id="CTQ77444.1"/>
    </source>
</evidence>
<dbReference type="EMBL" id="CXWC01000013">
    <property type="protein sequence ID" value="CTQ77444.1"/>
    <property type="molecule type" value="Genomic_DNA"/>
</dbReference>
<dbReference type="GeneID" id="97672404"/>
<evidence type="ECO:0000256" key="1">
    <source>
        <dbReference type="ARBA" id="ARBA00004141"/>
    </source>
</evidence>
<dbReference type="GO" id="GO:0008273">
    <property type="term" value="F:calcium, potassium:sodium antiporter activity"/>
    <property type="evidence" value="ECO:0007669"/>
    <property type="project" value="TreeGrafter"/>
</dbReference>
<feature type="transmembrane region" description="Helical" evidence="5">
    <location>
        <begin position="130"/>
        <end position="147"/>
    </location>
</feature>
<dbReference type="Pfam" id="PF01699">
    <property type="entry name" value="Na_Ca_ex"/>
    <property type="match status" value="2"/>
</dbReference>
<feature type="transmembrane region" description="Helical" evidence="5">
    <location>
        <begin position="296"/>
        <end position="314"/>
    </location>
</feature>
<feature type="transmembrane region" description="Helical" evidence="5">
    <location>
        <begin position="68"/>
        <end position="93"/>
    </location>
</feature>
<dbReference type="RefSeq" id="WP_055117788.1">
    <property type="nucleotide sequence ID" value="NZ_CANMGD010000002.1"/>
</dbReference>
<feature type="domain" description="Sodium/calcium exchanger membrane region" evidence="6">
    <location>
        <begin position="194"/>
        <end position="335"/>
    </location>
</feature>
<proteinExistence type="predicted"/>
<dbReference type="GO" id="GO:0005886">
    <property type="term" value="C:plasma membrane"/>
    <property type="evidence" value="ECO:0007669"/>
    <property type="project" value="TreeGrafter"/>
</dbReference>
<sequence>MLFDYISLAGGLVVLIIAGDVLVRGSVGIAQRLGIPNLVIGLTIVAFGTSAPELVISLKAALEDAGGIAIGNVVGSNIANVLLVLGLPALIAATPCGEAGATRNALFMVAVTVVFIGICFFTPIGLMDGVALLCLLAMFLAASTITAQRHRKAQKKIAAASAGAAVADTGVDADLGTEDALDDVEDVPDSVWIALVYIVLGLVGLPLGAHFTITGATDIAMHWGVSEAVIGLTVIALGTSLPELATTVMAAIRQHGAVAIGNVIGSNIFNLLAIIGITAVVVPIDVPPEVLKLDVWVMLACAVLLAFLAAYRICLNKISGLAMTAAYAFYITTVYMLGNVS</sequence>
<evidence type="ECO:0000256" key="2">
    <source>
        <dbReference type="ARBA" id="ARBA00022692"/>
    </source>
</evidence>
<keyword evidence="4 5" id="KW-0472">Membrane</keyword>
<dbReference type="OrthoDB" id="9794225at2"/>
<dbReference type="AlphaFoldDB" id="A0A0M6ZCX6"/>
<dbReference type="Gene3D" id="1.20.1420.30">
    <property type="entry name" value="NCX, central ion-binding region"/>
    <property type="match status" value="2"/>
</dbReference>
<dbReference type="InterPro" id="IPR004481">
    <property type="entry name" value="K/Na/Ca-exchanger"/>
</dbReference>
<dbReference type="PANTHER" id="PTHR10846:SF8">
    <property type="entry name" value="INNER MEMBRANE PROTEIN YRBG"/>
    <property type="match status" value="1"/>
</dbReference>
<feature type="transmembrane region" description="Helical" evidence="5">
    <location>
        <begin position="229"/>
        <end position="252"/>
    </location>
</feature>
<keyword evidence="2 5" id="KW-0812">Transmembrane</keyword>
<keyword evidence="3 5" id="KW-1133">Transmembrane helix</keyword>
<feature type="transmembrane region" description="Helical" evidence="5">
    <location>
        <begin position="321"/>
        <end position="338"/>
    </location>
</feature>
<evidence type="ECO:0000259" key="6">
    <source>
        <dbReference type="Pfam" id="PF01699"/>
    </source>
</evidence>
<keyword evidence="8" id="KW-1185">Reference proteome</keyword>
<feature type="domain" description="Sodium/calcium exchanger membrane region" evidence="6">
    <location>
        <begin position="6"/>
        <end position="144"/>
    </location>
</feature>
<evidence type="ECO:0000256" key="4">
    <source>
        <dbReference type="ARBA" id="ARBA00023136"/>
    </source>
</evidence>
<dbReference type="InterPro" id="IPR004837">
    <property type="entry name" value="NaCa_Exmemb"/>
</dbReference>
<feature type="transmembrane region" description="Helical" evidence="5">
    <location>
        <begin position="6"/>
        <end position="23"/>
    </location>
</feature>
<dbReference type="STRING" id="311410.LA5095_03860"/>